<evidence type="ECO:0000313" key="2">
    <source>
        <dbReference type="EMBL" id="TKW50580.1"/>
    </source>
</evidence>
<dbReference type="EMBL" id="PJEX01000380">
    <property type="protein sequence ID" value="TKW50580.1"/>
    <property type="molecule type" value="Genomic_DNA"/>
</dbReference>
<protein>
    <submittedName>
        <fullName evidence="2">Uncharacterized protein</fullName>
    </submittedName>
</protein>
<evidence type="ECO:0000313" key="3">
    <source>
        <dbReference type="Proteomes" id="UP000310108"/>
    </source>
</evidence>
<organism evidence="2 3">
    <name type="scientific">Colletotrichum tanaceti</name>
    <dbReference type="NCBI Taxonomy" id="1306861"/>
    <lineage>
        <taxon>Eukaryota</taxon>
        <taxon>Fungi</taxon>
        <taxon>Dikarya</taxon>
        <taxon>Ascomycota</taxon>
        <taxon>Pezizomycotina</taxon>
        <taxon>Sordariomycetes</taxon>
        <taxon>Hypocreomycetidae</taxon>
        <taxon>Glomerellales</taxon>
        <taxon>Glomerellaceae</taxon>
        <taxon>Colletotrichum</taxon>
        <taxon>Colletotrichum destructivum species complex</taxon>
    </lineage>
</organism>
<keyword evidence="3" id="KW-1185">Reference proteome</keyword>
<gene>
    <name evidence="2" type="ORF">CTA1_12265</name>
</gene>
<feature type="region of interest" description="Disordered" evidence="1">
    <location>
        <begin position="426"/>
        <end position="454"/>
    </location>
</feature>
<comment type="caution">
    <text evidence="2">The sequence shown here is derived from an EMBL/GenBank/DDBJ whole genome shotgun (WGS) entry which is preliminary data.</text>
</comment>
<accession>A0A4U6X586</accession>
<sequence length="602" mass="61752">MASCYLCHARSQSLDGYHCTPGAGVGMEGGVLLRHGNVRRPTQLRLGLPRVLGALDRRLDGLLEPAVPDGLGKGDQHVEDGAVPDLGGRVVAQLLQAGREGHGPEGQDALRAREVRVLLDRAPQRDEEDAQDAAQGAAHLALDDVLELVEDGDDGALGGDPLGLQGVEEVGGARLEGLAAVAVAHDHVPPRQVGLGLDDGQAGRAQHGREGRRVHPHVPARLDLPGLLGGAGDELQPAVASDGLRPGHGLPVRVGLDVGEGQDLLGREGALVGRRRDVHEGDGEGGGVERGLERARVHPRGTDVPPLVELLEELVHQGAHLQVGDAAEIADQQDGLVAGAELDVGSVRVVLVQAVAQQLVDQGLRRRAGRDLCVPGLVVRPRPDLHLVGVEPSVFRAARHVAVVHRRRDGNDLGLDGDAELVNVIKRPGGGGGGGGARRRPADDLEDADLPGEASATDQAAALPADGDVVAAGDHAAVVAAAPRLLGGEPEVEAVAGVVCDDEDGADVGRHALDGGQDLLCGGAGEDVAGDGGRQHVVADVAGPRRLVAGAAAGHDADLGSVVRRVEDDAVGLVQAERGVVRDEAPKGLVDEALGRGEDVPV</sequence>
<dbReference type="Proteomes" id="UP000310108">
    <property type="component" value="Unassembled WGS sequence"/>
</dbReference>
<dbReference type="AlphaFoldDB" id="A0A4U6X586"/>
<evidence type="ECO:0000256" key="1">
    <source>
        <dbReference type="SAM" id="MobiDB-lite"/>
    </source>
</evidence>
<name>A0A4U6X586_9PEZI</name>
<proteinExistence type="predicted"/>
<reference evidence="2 3" key="1">
    <citation type="journal article" date="2019" name="PLoS ONE">
        <title>Comparative genome analysis indicates high evolutionary potential of pathogenicity genes in Colletotrichum tanaceti.</title>
        <authorList>
            <person name="Lelwala R.V."/>
            <person name="Korhonen P.K."/>
            <person name="Young N.D."/>
            <person name="Scott J.B."/>
            <person name="Ades P.A."/>
            <person name="Gasser R.B."/>
            <person name="Taylor P.W.J."/>
        </authorList>
    </citation>
    <scope>NUCLEOTIDE SEQUENCE [LARGE SCALE GENOMIC DNA]</scope>
    <source>
        <strain evidence="2">BRIP57314</strain>
    </source>
</reference>